<dbReference type="EMBL" id="JACSPZ010000004">
    <property type="protein sequence ID" value="MBD8037048.1"/>
    <property type="molecule type" value="Genomic_DNA"/>
</dbReference>
<dbReference type="PANTHER" id="PTHR46795">
    <property type="entry name" value="ABC TRANSPORTER PERMEASE-RELATED-RELATED"/>
    <property type="match status" value="1"/>
</dbReference>
<evidence type="ECO:0000256" key="1">
    <source>
        <dbReference type="SAM" id="Phobius"/>
    </source>
</evidence>
<keyword evidence="1" id="KW-0812">Transmembrane</keyword>
<feature type="transmembrane region" description="Helical" evidence="1">
    <location>
        <begin position="49"/>
        <end position="74"/>
    </location>
</feature>
<comment type="caution">
    <text evidence="2">The sequence shown here is derived from an EMBL/GenBank/DDBJ whole genome shotgun (WGS) entry which is preliminary data.</text>
</comment>
<proteinExistence type="predicted"/>
<evidence type="ECO:0000313" key="3">
    <source>
        <dbReference type="Proteomes" id="UP000619101"/>
    </source>
</evidence>
<keyword evidence="3" id="KW-1185">Reference proteome</keyword>
<dbReference type="InterPro" id="IPR052536">
    <property type="entry name" value="ABC-4_Integral_Memb_Prot"/>
</dbReference>
<reference evidence="2 3" key="1">
    <citation type="submission" date="2020-08" db="EMBL/GenBank/DDBJ databases">
        <title>A Genomic Blueprint of the Chicken Gut Microbiome.</title>
        <authorList>
            <person name="Gilroy R."/>
            <person name="Ravi A."/>
            <person name="Getino M."/>
            <person name="Pursley I."/>
            <person name="Horton D.L."/>
            <person name="Alikhan N.-F."/>
            <person name="Baker D."/>
            <person name="Gharbi K."/>
            <person name="Hall N."/>
            <person name="Watson M."/>
            <person name="Adriaenssens E.M."/>
            <person name="Foster-Nyarko E."/>
            <person name="Jarju S."/>
            <person name="Secka A."/>
            <person name="Antonio M."/>
            <person name="Oren A."/>
            <person name="Chaudhuri R."/>
            <person name="La Ragione R.M."/>
            <person name="Hildebrand F."/>
            <person name="Pallen M.J."/>
        </authorList>
    </citation>
    <scope>NUCLEOTIDE SEQUENCE [LARGE SCALE GENOMIC DNA]</scope>
    <source>
        <strain evidence="2 3">A46</strain>
    </source>
</reference>
<evidence type="ECO:0008006" key="4">
    <source>
        <dbReference type="Google" id="ProtNLM"/>
    </source>
</evidence>
<gene>
    <name evidence="2" type="ORF">H9635_09850</name>
</gene>
<keyword evidence="1" id="KW-1133">Transmembrane helix</keyword>
<organism evidence="2 3">
    <name type="scientific">Solibacillus faecavium</name>
    <dbReference type="NCBI Taxonomy" id="2762221"/>
    <lineage>
        <taxon>Bacteria</taxon>
        <taxon>Bacillati</taxon>
        <taxon>Bacillota</taxon>
        <taxon>Bacilli</taxon>
        <taxon>Bacillales</taxon>
        <taxon>Caryophanaceae</taxon>
        <taxon>Solibacillus</taxon>
    </lineage>
</organism>
<protein>
    <recommendedName>
        <fullName evidence="4">ABC transporter permease</fullName>
    </recommendedName>
</protein>
<sequence length="464" mass="52853">MEQGVKHPYVAMLVTGVSLVGIIVSFIFFSRELKHIFLEVDSNPGNLVWLMLLLAISLVTFHMGLAKSLMYILLGFKHFTQRGTNQFLLRQLSAMLSSNAILLGSLSFLIVFAMIAANFSFLYKEIEEANLDKQYPFDIIANINAEQEGSIPLEQAKETIESYMPIDWSKVYNGYSTNERTFHKHTIWQGDKYQDVDMFMKESDVNELLQELGSKPLNLENQFAIFSDMPGIQGADFSEASFNHKGQTYTLSHVVESMPMFLWSYFVIVVPDEVVEGMEISQTAVAITLEEGPFDAQKLQDALSYSYKIEENNYSILSSDYRVKEQRRLYAAAFSAIFIVGALYLAVVFILLAMAILALKILSNLRDDEKKYRLLNRLGVNEELQRKTLAKQIFVFFTFPIVVPICLSIPITIILNQFIDLAGFSAMLNFNIVSVSIVVVIGMIYFLYFMVTFGLTKKYVIQRR</sequence>
<dbReference type="PANTHER" id="PTHR46795:SF3">
    <property type="entry name" value="ABC TRANSPORTER PERMEASE"/>
    <property type="match status" value="1"/>
</dbReference>
<dbReference type="Proteomes" id="UP000619101">
    <property type="component" value="Unassembled WGS sequence"/>
</dbReference>
<keyword evidence="1" id="KW-0472">Membrane</keyword>
<feature type="transmembrane region" description="Helical" evidence="1">
    <location>
        <begin position="100"/>
        <end position="123"/>
    </location>
</feature>
<feature type="transmembrane region" description="Helical" evidence="1">
    <location>
        <begin position="431"/>
        <end position="455"/>
    </location>
</feature>
<feature type="transmembrane region" description="Helical" evidence="1">
    <location>
        <begin position="393"/>
        <end position="419"/>
    </location>
</feature>
<evidence type="ECO:0000313" key="2">
    <source>
        <dbReference type="EMBL" id="MBD8037048.1"/>
    </source>
</evidence>
<feature type="transmembrane region" description="Helical" evidence="1">
    <location>
        <begin position="9"/>
        <end position="29"/>
    </location>
</feature>
<name>A0ABR8XYN3_9BACL</name>
<accession>A0ABR8XYN3</accession>
<feature type="transmembrane region" description="Helical" evidence="1">
    <location>
        <begin position="329"/>
        <end position="362"/>
    </location>
</feature>